<evidence type="ECO:0000313" key="3">
    <source>
        <dbReference type="EMBL" id="KAA6403625.1"/>
    </source>
</evidence>
<organism evidence="3 4">
    <name type="scientific">Streblomastix strix</name>
    <dbReference type="NCBI Taxonomy" id="222440"/>
    <lineage>
        <taxon>Eukaryota</taxon>
        <taxon>Metamonada</taxon>
        <taxon>Preaxostyla</taxon>
        <taxon>Oxymonadida</taxon>
        <taxon>Streblomastigidae</taxon>
        <taxon>Streblomastix</taxon>
    </lineage>
</organism>
<feature type="compositionally biased region" description="Polar residues" evidence="2">
    <location>
        <begin position="303"/>
        <end position="336"/>
    </location>
</feature>
<accession>A0A5J4XAT9</accession>
<evidence type="ECO:0000256" key="2">
    <source>
        <dbReference type="SAM" id="MobiDB-lite"/>
    </source>
</evidence>
<evidence type="ECO:0000313" key="4">
    <source>
        <dbReference type="Proteomes" id="UP000324800"/>
    </source>
</evidence>
<dbReference type="SUPFAM" id="SSF48371">
    <property type="entry name" value="ARM repeat"/>
    <property type="match status" value="1"/>
</dbReference>
<feature type="compositionally biased region" description="Low complexity" evidence="2">
    <location>
        <begin position="337"/>
        <end position="355"/>
    </location>
</feature>
<feature type="region of interest" description="Disordered" evidence="2">
    <location>
        <begin position="303"/>
        <end position="356"/>
    </location>
</feature>
<keyword evidence="1" id="KW-0175">Coiled coil</keyword>
<dbReference type="OrthoDB" id="2329056at2759"/>
<dbReference type="Proteomes" id="UP000324800">
    <property type="component" value="Unassembled WGS sequence"/>
</dbReference>
<gene>
    <name evidence="3" type="ORF">EZS28_000851</name>
</gene>
<sequence>MHQTGHGSTGAMRVASTVVKLTPASVDDYIQIIASKHDAEIIAALQKLLIECSSSSSWDIIPSNIGRLFPRLTDLFIVGNSEMKRICVRIIEQTPEKDISEDATTSLCELVEKSVQTSSDLEIIPIVLNLAEEQLQQSPSYDSNLFQKKVLCSIRVLTSAVTVGVGKYISASQYQLIEKLVDDKDDNISIAANNFLHMWKRKKLDVPKTIDKSEVNKEDQSELTRQLRRKDQEIKRINDENKKLQEELQRVQEEKKKAEEEKKLAEIRARREGRRAQNLEKKASQLEEKQKMIDELQILSPSQAKQSINSPASKQHSFQDFPVNSSPITSPTSYNFPSRSPTFSSQSSPYSSTLSKRSDDIHFQLENTYPTKGQVELFEEIMRKVTALIRGYISVPIDFTVSDGIIQCDFRFQNSSKEDGRSVGIVKSSYIIPYPCDTSYPPQCNHMLEYYGNEGIINHKMNSTEGNKEFQDDNHIIRMELNYNKGTLHFFLDQIQQPVFVRGIKEPVKFFGCLFYPNTSFIVESLRRLGAPRAVSMENEIPVEW</sequence>
<dbReference type="AlphaFoldDB" id="A0A5J4XAT9"/>
<dbReference type="EMBL" id="SNRW01000079">
    <property type="protein sequence ID" value="KAA6403625.1"/>
    <property type="molecule type" value="Genomic_DNA"/>
</dbReference>
<comment type="caution">
    <text evidence="3">The sequence shown here is derived from an EMBL/GenBank/DDBJ whole genome shotgun (WGS) entry which is preliminary data.</text>
</comment>
<feature type="coiled-coil region" evidence="1">
    <location>
        <begin position="220"/>
        <end position="299"/>
    </location>
</feature>
<name>A0A5J4XAT9_9EUKA</name>
<evidence type="ECO:0000256" key="1">
    <source>
        <dbReference type="SAM" id="Coils"/>
    </source>
</evidence>
<protein>
    <submittedName>
        <fullName evidence="3">Uncharacterized protein</fullName>
    </submittedName>
</protein>
<proteinExistence type="predicted"/>
<dbReference type="InterPro" id="IPR016024">
    <property type="entry name" value="ARM-type_fold"/>
</dbReference>
<reference evidence="3 4" key="1">
    <citation type="submission" date="2019-03" db="EMBL/GenBank/DDBJ databases">
        <title>Single cell metagenomics reveals metabolic interactions within the superorganism composed of flagellate Streblomastix strix and complex community of Bacteroidetes bacteria on its surface.</title>
        <authorList>
            <person name="Treitli S.C."/>
            <person name="Kolisko M."/>
            <person name="Husnik F."/>
            <person name="Keeling P."/>
            <person name="Hampl V."/>
        </authorList>
    </citation>
    <scope>NUCLEOTIDE SEQUENCE [LARGE SCALE GENOMIC DNA]</scope>
    <source>
        <strain evidence="3">ST1C</strain>
    </source>
</reference>